<organism evidence="1 2">
    <name type="scientific">Gossypium arboreum</name>
    <name type="common">Tree cotton</name>
    <name type="synonym">Gossypium nanking</name>
    <dbReference type="NCBI Taxonomy" id="29729"/>
    <lineage>
        <taxon>Eukaryota</taxon>
        <taxon>Viridiplantae</taxon>
        <taxon>Streptophyta</taxon>
        <taxon>Embryophyta</taxon>
        <taxon>Tracheophyta</taxon>
        <taxon>Spermatophyta</taxon>
        <taxon>Magnoliopsida</taxon>
        <taxon>eudicotyledons</taxon>
        <taxon>Gunneridae</taxon>
        <taxon>Pentapetalae</taxon>
        <taxon>rosids</taxon>
        <taxon>malvids</taxon>
        <taxon>Malvales</taxon>
        <taxon>Malvaceae</taxon>
        <taxon>Malvoideae</taxon>
        <taxon>Gossypium</taxon>
    </lineage>
</organism>
<protein>
    <submittedName>
        <fullName evidence="1">Uncharacterized protein</fullName>
    </submittedName>
</protein>
<dbReference type="EMBL" id="JARKNE010000011">
    <property type="protein sequence ID" value="KAK5783984.1"/>
    <property type="molecule type" value="Genomic_DNA"/>
</dbReference>
<dbReference type="Proteomes" id="UP001358586">
    <property type="component" value="Chromosome 11"/>
</dbReference>
<proteinExistence type="predicted"/>
<evidence type="ECO:0000313" key="2">
    <source>
        <dbReference type="Proteomes" id="UP001358586"/>
    </source>
</evidence>
<accession>A0ABR0N0A4</accession>
<sequence length="70" mass="7975">MLSWRPHQVQFKDVITVSFWTVKVPLQVYSIQINGVETPFSGDNVSLNSQSDDDDAYRPSVPTIINIHKD</sequence>
<comment type="caution">
    <text evidence="1">The sequence shown here is derived from an EMBL/GenBank/DDBJ whole genome shotgun (WGS) entry which is preliminary data.</text>
</comment>
<gene>
    <name evidence="1" type="ORF">PVK06_038502</name>
</gene>
<name>A0ABR0N0A4_GOSAR</name>
<keyword evidence="2" id="KW-1185">Reference proteome</keyword>
<reference evidence="1 2" key="1">
    <citation type="submission" date="2023-03" db="EMBL/GenBank/DDBJ databases">
        <title>WGS of Gossypium arboreum.</title>
        <authorList>
            <person name="Yu D."/>
        </authorList>
    </citation>
    <scope>NUCLEOTIDE SEQUENCE [LARGE SCALE GENOMIC DNA]</scope>
    <source>
        <tissue evidence="1">Leaf</tissue>
    </source>
</reference>
<evidence type="ECO:0000313" key="1">
    <source>
        <dbReference type="EMBL" id="KAK5783984.1"/>
    </source>
</evidence>